<evidence type="ECO:0000256" key="1">
    <source>
        <dbReference type="SAM" id="Phobius"/>
    </source>
</evidence>
<organism evidence="2 3">
    <name type="scientific">Dyadobacter chenhuakuii</name>
    <dbReference type="NCBI Taxonomy" id="2909339"/>
    <lineage>
        <taxon>Bacteria</taxon>
        <taxon>Pseudomonadati</taxon>
        <taxon>Bacteroidota</taxon>
        <taxon>Cytophagia</taxon>
        <taxon>Cytophagales</taxon>
        <taxon>Spirosomataceae</taxon>
        <taxon>Dyadobacter</taxon>
    </lineage>
</organism>
<dbReference type="RefSeq" id="WP_235177560.1">
    <property type="nucleotide sequence ID" value="NZ_JAKFFV010000004.1"/>
</dbReference>
<feature type="transmembrane region" description="Helical" evidence="1">
    <location>
        <begin position="55"/>
        <end position="73"/>
    </location>
</feature>
<keyword evidence="1" id="KW-0472">Membrane</keyword>
<proteinExistence type="predicted"/>
<name>A0A9X1QBL9_9BACT</name>
<feature type="transmembrane region" description="Helical" evidence="1">
    <location>
        <begin position="241"/>
        <end position="261"/>
    </location>
</feature>
<evidence type="ECO:0000313" key="3">
    <source>
        <dbReference type="Proteomes" id="UP001139411"/>
    </source>
</evidence>
<keyword evidence="1" id="KW-0812">Transmembrane</keyword>
<feature type="transmembrane region" description="Helical" evidence="1">
    <location>
        <begin position="100"/>
        <end position="121"/>
    </location>
</feature>
<protein>
    <submittedName>
        <fullName evidence="2">Uncharacterized protein</fullName>
    </submittedName>
</protein>
<feature type="transmembrane region" description="Helical" evidence="1">
    <location>
        <begin position="147"/>
        <end position="170"/>
    </location>
</feature>
<comment type="caution">
    <text evidence="2">The sequence shown here is derived from an EMBL/GenBank/DDBJ whole genome shotgun (WGS) entry which is preliminary data.</text>
</comment>
<keyword evidence="1" id="KW-1133">Transmembrane helix</keyword>
<evidence type="ECO:0000313" key="2">
    <source>
        <dbReference type="EMBL" id="MCF2498440.1"/>
    </source>
</evidence>
<dbReference type="AlphaFoldDB" id="A0A9X1QBL9"/>
<dbReference type="Proteomes" id="UP001139411">
    <property type="component" value="Unassembled WGS sequence"/>
</dbReference>
<accession>A0A9X1QBL9</accession>
<gene>
    <name evidence="2" type="ORF">L0661_08990</name>
</gene>
<feature type="transmembrane region" description="Helical" evidence="1">
    <location>
        <begin position="177"/>
        <end position="199"/>
    </location>
</feature>
<feature type="transmembrane region" description="Helical" evidence="1">
    <location>
        <begin position="25"/>
        <end position="43"/>
    </location>
</feature>
<dbReference type="EMBL" id="JAKFFV010000004">
    <property type="protein sequence ID" value="MCF2498440.1"/>
    <property type="molecule type" value="Genomic_DNA"/>
</dbReference>
<sequence>MNQTFDIHRFALVLKLDLVERGKNYLLIATLLTILLLSMMLPIVTSSKPVGTYEALHYMAMFMVMLFASSFYTSNAMTHYASLPTSISSLMLPASHLEKFLSAMFFNLLFIVSFLVLYFQLHYKTIDIANAKLPSWGYKYPYIKFDLAVYFCFAYFILHSLLLLGSIYFSKRSYVKTAAFIVASVIIVFTIHLSMAHYLTHYPSKLNTLPFTSWQMWYFKDGNFTVFRGLNTFHIQFPNNIYHAIQAFITLFILSIWYIAYLRLKEKEV</sequence>
<reference evidence="2" key="1">
    <citation type="submission" date="2022-01" db="EMBL/GenBank/DDBJ databases">
        <title>Novel species in genus Dyadobacter.</title>
        <authorList>
            <person name="Ma C."/>
        </authorList>
    </citation>
    <scope>NUCLEOTIDE SEQUENCE</scope>
    <source>
        <strain evidence="2">CY357</strain>
    </source>
</reference>